<dbReference type="AlphaFoldDB" id="A0A6M3JPI2"/>
<dbReference type="EMBL" id="MT142608">
    <property type="protein sequence ID" value="QJA85991.1"/>
    <property type="molecule type" value="Genomic_DNA"/>
</dbReference>
<gene>
    <name evidence="1" type="ORF">MM415A03029_0003</name>
    <name evidence="2" type="ORF">MM415B02151_0007</name>
</gene>
<organism evidence="1">
    <name type="scientific">viral metagenome</name>
    <dbReference type="NCBI Taxonomy" id="1070528"/>
    <lineage>
        <taxon>unclassified sequences</taxon>
        <taxon>metagenomes</taxon>
        <taxon>organismal metagenomes</taxon>
    </lineage>
</organism>
<name>A0A6M3JPI2_9ZZZZ</name>
<sequence length="374" mass="42649">MTEEKKAPTKSIEEFDEEERLARFKENQELLTTNRTLRSELVDREQRLKMMEQRLNRYEHPTVIQIEKLLAKKDTLTCREIAEKLGVDLEAAEEALVAMADAGYNAHEGVLSRVGVAPKTTTEHFYGDTVRFGVISDTHIGNKHSLEEELHEAYAVFAREGIDSVYACGNLLDGEKTYRGQEYEITVMGVENVVSNIANKWPRVPGINTFHIASSSCHEGYYFKSAGILVGKQIEQVRPDMIYLGLDEADVVVHNSEARPILRLLHPGGGSSYAESYRPQKIVESYSGGEKPQILLIGHYHKAGYYDIRDVATLQAACMERQTPFMRKRSIVARLGFWIVEATFTEEGSLRRFKPEYFKYYVGREGQILRDWKV</sequence>
<dbReference type="InterPro" id="IPR029052">
    <property type="entry name" value="Metallo-depent_PP-like"/>
</dbReference>
<proteinExistence type="predicted"/>
<dbReference type="EMBL" id="MT141902">
    <property type="protein sequence ID" value="QJA71816.1"/>
    <property type="molecule type" value="Genomic_DNA"/>
</dbReference>
<evidence type="ECO:0000313" key="1">
    <source>
        <dbReference type="EMBL" id="QJA71816.1"/>
    </source>
</evidence>
<evidence type="ECO:0000313" key="2">
    <source>
        <dbReference type="EMBL" id="QJA85991.1"/>
    </source>
</evidence>
<reference evidence="1" key="1">
    <citation type="submission" date="2020-03" db="EMBL/GenBank/DDBJ databases">
        <title>The deep terrestrial virosphere.</title>
        <authorList>
            <person name="Holmfeldt K."/>
            <person name="Nilsson E."/>
            <person name="Simone D."/>
            <person name="Lopez-Fernandez M."/>
            <person name="Wu X."/>
            <person name="de Brujin I."/>
            <person name="Lundin D."/>
            <person name="Andersson A."/>
            <person name="Bertilsson S."/>
            <person name="Dopson M."/>
        </authorList>
    </citation>
    <scope>NUCLEOTIDE SEQUENCE</scope>
    <source>
        <strain evidence="1">MM415A03029</strain>
        <strain evidence="2">MM415B02151</strain>
    </source>
</reference>
<accession>A0A6M3JPI2</accession>
<dbReference type="SUPFAM" id="SSF56300">
    <property type="entry name" value="Metallo-dependent phosphatases"/>
    <property type="match status" value="1"/>
</dbReference>
<dbReference type="Gene3D" id="3.60.21.10">
    <property type="match status" value="1"/>
</dbReference>
<protein>
    <submittedName>
        <fullName evidence="1">Putative calcineurin-like phosphoesterase</fullName>
    </submittedName>
</protein>